<dbReference type="EMBL" id="OZ019906">
    <property type="protein sequence ID" value="CAK9203596.1"/>
    <property type="molecule type" value="Genomic_DNA"/>
</dbReference>
<keyword evidence="3" id="KW-1185">Reference proteome</keyword>
<feature type="region of interest" description="Disordered" evidence="1">
    <location>
        <begin position="20"/>
        <end position="44"/>
    </location>
</feature>
<organism evidence="2 3">
    <name type="scientific">Sphagnum troendelagicum</name>
    <dbReference type="NCBI Taxonomy" id="128251"/>
    <lineage>
        <taxon>Eukaryota</taxon>
        <taxon>Viridiplantae</taxon>
        <taxon>Streptophyta</taxon>
        <taxon>Embryophyta</taxon>
        <taxon>Bryophyta</taxon>
        <taxon>Sphagnophytina</taxon>
        <taxon>Sphagnopsida</taxon>
        <taxon>Sphagnales</taxon>
        <taxon>Sphagnaceae</taxon>
        <taxon>Sphagnum</taxon>
    </lineage>
</organism>
<dbReference type="PANTHER" id="PTHR46992">
    <property type="entry name" value="GYF DOMAIN-CONTAINING PROTEIN"/>
    <property type="match status" value="1"/>
</dbReference>
<proteinExistence type="predicted"/>
<protein>
    <submittedName>
        <fullName evidence="2">Uncharacterized protein</fullName>
    </submittedName>
</protein>
<gene>
    <name evidence="2" type="ORF">CSSPTR1EN2_LOCUS6965</name>
</gene>
<dbReference type="Proteomes" id="UP001497512">
    <property type="component" value="Chromosome 14"/>
</dbReference>
<name>A0ABP0TS20_9BRYO</name>
<evidence type="ECO:0000313" key="3">
    <source>
        <dbReference type="Proteomes" id="UP001497512"/>
    </source>
</evidence>
<dbReference type="PANTHER" id="PTHR46992:SF1">
    <property type="entry name" value="GYF DOMAIN-CONTAINING PROTEIN"/>
    <property type="match status" value="1"/>
</dbReference>
<evidence type="ECO:0000313" key="2">
    <source>
        <dbReference type="EMBL" id="CAK9203596.1"/>
    </source>
</evidence>
<sequence length="253" mass="27428">MRELDSGACGDCAWGSPSLTLWGRGETPPSDTTPPKSAPGFGIGRGRGDPTVVGFAIGRGRANFTGCGILQGSPLHSTIGSSYLVDKGDRGHEDSNAFHYPRVKLLDIYRTIQTLPSFAKYPDGFMEVQLLTQGKISEPLAFIIPDKEEESVLEGIQKGDIVSSGAVHSSTSIIAQPMNKGLREDYGHGRGRGWGIGAKEESVFDGHKEDLFFDQPGLGDNGDKGYRKLKALKRNEDHRENIVREVDNLVKAE</sequence>
<reference evidence="2" key="1">
    <citation type="submission" date="2024-02" db="EMBL/GenBank/DDBJ databases">
        <authorList>
            <consortium name="ELIXIR-Norway"/>
            <consortium name="Elixir Norway"/>
        </authorList>
    </citation>
    <scope>NUCLEOTIDE SEQUENCE</scope>
</reference>
<accession>A0ABP0TS20</accession>
<evidence type="ECO:0000256" key="1">
    <source>
        <dbReference type="SAM" id="MobiDB-lite"/>
    </source>
</evidence>